<dbReference type="Pfam" id="PF00550">
    <property type="entry name" value="PP-binding"/>
    <property type="match status" value="2"/>
</dbReference>
<dbReference type="InterPro" id="IPR020841">
    <property type="entry name" value="PKS_Beta-ketoAc_synthase_dom"/>
</dbReference>
<dbReference type="Gene3D" id="1.10.1200.10">
    <property type="entry name" value="ACP-like"/>
    <property type="match status" value="2"/>
</dbReference>
<dbReference type="InterPro" id="IPR016036">
    <property type="entry name" value="Malonyl_transacylase_ACP-bd"/>
</dbReference>
<evidence type="ECO:0000259" key="9">
    <source>
        <dbReference type="PROSITE" id="PS50075"/>
    </source>
</evidence>
<dbReference type="SUPFAM" id="SSF47336">
    <property type="entry name" value="ACP-like"/>
    <property type="match status" value="2"/>
</dbReference>
<evidence type="ECO:0000313" key="12">
    <source>
        <dbReference type="WBParaSite" id="PSAMB.scaffold8size148366.g129.t1"/>
    </source>
</evidence>
<dbReference type="GO" id="GO:0003743">
    <property type="term" value="F:translation initiation factor activity"/>
    <property type="evidence" value="ECO:0007669"/>
    <property type="project" value="UniProtKB-KW"/>
</dbReference>
<dbReference type="InterPro" id="IPR014043">
    <property type="entry name" value="Acyl_transferase_dom"/>
</dbReference>
<dbReference type="Gene3D" id="3.30.70.3290">
    <property type="match status" value="1"/>
</dbReference>
<dbReference type="SUPFAM" id="SSF50129">
    <property type="entry name" value="GroES-like"/>
    <property type="match status" value="1"/>
</dbReference>
<evidence type="ECO:0000256" key="5">
    <source>
        <dbReference type="ARBA" id="ARBA00022679"/>
    </source>
</evidence>
<dbReference type="SUPFAM" id="SSF55048">
    <property type="entry name" value="Probable ACP-binding domain of malonyl-CoA ACP transacylase"/>
    <property type="match status" value="1"/>
</dbReference>
<dbReference type="SUPFAM" id="SSF51735">
    <property type="entry name" value="NAD(P)-binding Rossmann-fold domains"/>
    <property type="match status" value="1"/>
</dbReference>
<evidence type="ECO:0000256" key="1">
    <source>
        <dbReference type="ARBA" id="ARBA00022450"/>
    </source>
</evidence>
<dbReference type="GO" id="GO:0004315">
    <property type="term" value="F:3-oxoacyl-[acyl-carrier-protein] synthase activity"/>
    <property type="evidence" value="ECO:0007669"/>
    <property type="project" value="InterPro"/>
</dbReference>
<dbReference type="SUPFAM" id="SSF82171">
    <property type="entry name" value="DPP6 N-terminal domain-like"/>
    <property type="match status" value="1"/>
</dbReference>
<dbReference type="InterPro" id="IPR015943">
    <property type="entry name" value="WD40/YVTN_repeat-like_dom_sf"/>
</dbReference>
<organism evidence="11 12">
    <name type="scientific">Plectus sambesii</name>
    <dbReference type="NCBI Taxonomy" id="2011161"/>
    <lineage>
        <taxon>Eukaryota</taxon>
        <taxon>Metazoa</taxon>
        <taxon>Ecdysozoa</taxon>
        <taxon>Nematoda</taxon>
        <taxon>Chromadorea</taxon>
        <taxon>Plectida</taxon>
        <taxon>Plectina</taxon>
        <taxon>Plectoidea</taxon>
        <taxon>Plectidae</taxon>
        <taxon>Plectus</taxon>
    </lineage>
</organism>
<evidence type="ECO:0000256" key="3">
    <source>
        <dbReference type="ARBA" id="ARBA00022553"/>
    </source>
</evidence>
<dbReference type="Pfam" id="PF00698">
    <property type="entry name" value="Acyl_transf_1"/>
    <property type="match status" value="1"/>
</dbReference>
<dbReference type="Gene3D" id="2.130.10.10">
    <property type="entry name" value="YVTN repeat-like/Quinoprotein amine dehydrogenase"/>
    <property type="match status" value="1"/>
</dbReference>
<dbReference type="SMART" id="SM00822">
    <property type="entry name" value="PKS_KR"/>
    <property type="match status" value="1"/>
</dbReference>
<dbReference type="InterPro" id="IPR020806">
    <property type="entry name" value="PKS_PP-bd"/>
</dbReference>
<keyword evidence="1" id="KW-0596">Phosphopantetheine</keyword>
<feature type="region of interest" description="Disordered" evidence="8">
    <location>
        <begin position="471"/>
        <end position="492"/>
    </location>
</feature>
<evidence type="ECO:0000256" key="7">
    <source>
        <dbReference type="SAM" id="Coils"/>
    </source>
</evidence>
<dbReference type="GO" id="GO:0031177">
    <property type="term" value="F:phosphopantetheine binding"/>
    <property type="evidence" value="ECO:0007669"/>
    <property type="project" value="InterPro"/>
</dbReference>
<dbReference type="InterPro" id="IPR018201">
    <property type="entry name" value="Ketoacyl_synth_AS"/>
</dbReference>
<dbReference type="Proteomes" id="UP000887566">
    <property type="component" value="Unplaced"/>
</dbReference>
<name>A0A914XLD1_9BILA</name>
<keyword evidence="11" id="KW-1185">Reference proteome</keyword>
<dbReference type="CDD" id="cd00833">
    <property type="entry name" value="PKS"/>
    <property type="match status" value="2"/>
</dbReference>
<sequence>MSENLLYAVRGSTGFSLKRGIKESTTVFANQETGKEGACRVFVFSNSGDYFCYCDTRKTTVLAAVTGKVLFSLDLPRTTQIYFSPKDKVLCTFEPYAVYGAKKEGENQQPSPNVRLWSLPDGQLLTTLTMQKQQAWQPQWTDDESICGRLVGSELLFHKGSVYDKYEWKLVIQKMTDYAVSKGPAPHHVACYIPPLKGQPAVVQLRQINANFTQVSNKTFFKCDNASFLWNCKGTALIVIAMTDVDTTNQSYYGEQNIYLVLPNGESCPVPLAKNGPVYSVKWNPNGREFAAVYGFMPAKVTLYNLRGDATFDMGVGPRNDIHYNRFGTVLLVCGFGNLAAGNMEFWSVEHHKEIVKIEVPNTTLFEWAPDGQHFLTATTTPRLRIDNSYRLWHFTGRLLTEVLCPQNEELWQVLWRPLPDGVYNPFPVVPLTAEQKAMAGLLFKTKNPSHPANNLPAGAITKAGAYVPPHLRNKTGAPGSKAAPSAGGQQKISILSESEKKLRTLQKKISDINALKKRIESGETLEANQLQKIEKEAELLAEIEKLRPERCATVLDDWLQLSATEKVRPVVLAPLSLRYLTPCARNETTNWRSLWKLNNICMVRYSQKAFFDLIKNAIKDGCEFSPDEALMSQGFDSVGLVELRKAIQAKFHVVIPATLFFKYPSPLAISKYLEKLTEEQSANKSDSSSDSDNDDVDDGIQVVFSSEVEATEKERTPNSISSISTESLSSASGEVFAIVSSFVPIFHRDTSLAALGLTESSWHALRRTVSDRWRVDLAVDLFSAELTAERVVQAIEQVVVARPNRQSSSSFDDWKSVSSGLGHTIESDGRNEPIAIIGASCRFAGQNGSNILAFNELLSTGKCGISEVPWSDRPDLIKLKNEHPDARGAFLSDTDKFDAGFFQIMPREAKYIDPQQRLLLETTWCAVEQSGMTLSDFSQAKTGIFVGLWNVDYASLQTDSYGTQTDKFYASGTSSSIASGRLSYFFDAQGPSLTVATACSASLVALHLAKESLLNNECEAAVVCGSNLIITPHMFASVIRAQMLSPDGVCRAFDSDANGYVRGEGIVAVVLKRMSAAVQAGDRILGTVLGTAINNDGKSNGLTAPNMLAQENVYRDALTDAKVDPISVGYLEAHGTGTPLGDPIELQSVDTIYGHSRSADNPLCIGSVKTNIGHSESCSGLAGLLKALFVLNRNSLPAHLHFATFNQRGAIDCGKYLIPVVACPLPNATVAAVSSFGFSGTNAHAIVGKASMPSIGDNFHAAIRLKILALSAKSNVALENKRQRYVKLLEESADELTNIVDTANARRNHFAIRLAVIGSSAAELSANLRSCRFASSADCYKIDSSQIAFLFSGQGTERANMGRELYEGHPLFRSLLDECVAIGELGIDGGSNLFDLLYPKAEPALDTFASVCRKADISLHQTQYSQPAMFCFGYALAKFWIALGVQPTFLVGHSVGEYAAAAVAGMMSLKDAMKLISARGALMQRLAAGGQMLALASDAIRVGRLVDIVKTARSESTVLCVAARNSPAQTVVSGDSDAISELRLLAEELGFATKLVNELYAFHSDRMKPIQDEFIEVAKSLTYRKSGTPIVSNVTGELMYAVSAEYWLEHAMRAVDFSKGAETLLKEGATTFVEIGPHPMLLTLTKTTHSAFTTDLDRYLYLPSLKRGQNDWEVFLGSLSQLYARGVHIKWPQLLSSASALMVDLPDYPFEANRYWATDDAPIGGQNQSEYVHPLLGSAVHIADSASRYYHRYFAPNDRWLVERKIRSEFMLEMALASVIRNRPPTENDTGCFVKNFRVHNIPAATTGGFSLQTRHTACDQNSALVEIFFAAQETSALWQLVASADVDFNVRPDFAASYAKVACSAHQVAVESLLNDTCAMVSGIWKAGGDVVVRLADIEEADDTLLGKPTLLILSELLLTQYDCHTCISSGDFAALNLRNLRPAVVMISFDDNTATISLFSSDDSEIAHFEVTLGELDCAFTSVEPLAAAAPRLSYFIQWESAPLTVGHNCPSRIVLICDSEFLRAVLISNLKSANINVIAITHGELFSPQVDGSYSMNLVDESHYLQLAKILLNGESASLVFAQSASDSEAGSFAMQALLCLTKSLAAVKSISRLFIVTPCFTQALDLSPLSGFALTIGMEYSGLAVKSIQLTKGVSVRALLEEIMSEDTSPQVMLTPDKRLTCAIVEQKSSDTLTIPSSPFVYNHGRLEELSMLTIGPTQVKVRVAFVGVDRASGSVRGFCGAITAKGSALSSSLVGKMVFGSCCCEVASEIAVDIGSCIEKPQHLQDCHAAFLPLLTDVSDSEQLLRTLLLYCEGLLPPFDYKIWEVQHLAESMKSEYSQYVVKIGSLDSTLSSDKLSVSTTVVTGALGGIGMELLHWLAENCVADLSLLSRNKPTVDQENVLQRISQSCGISIRHWSCDVSSKSALLKTLGSLNLPIQSIFHTAGTIADGLAVNLNWDKFERVFRAKIMASWHLHQVSIKHHVQQFVAFSSVVSVTGNPGQANYSAANAYMDCLMHYRRSVGLAGQSINWGLWPVGMGDRLTENKRSFISAFSRMNMSSLFNTFSVALRENTAQVIIAQVDWTRAVQLQPHLHSMLCSLARAPHRAAEPHSKAASANTTARSIDVQMEIKTVLSELLHIPLAKIDESAGFMTLGMDSITAVEFRDKLQRIFHGTLLLSSTIAFDYPSVNALSEFLSAAIVKEHSQLLESTTVSLPPLLVETCAAESDAVIAIVGLDCRMPSHATDDRNFWNLMVSGRDGVVPMSESRKDLIIQSFGLEYDNLGHSPLAKGGFLNLDIDQFDADYFSIGAKEATNLDPQQRLLLECANNVVEKSGLSMNGTNTGVYVGVSSNDYLALLNKNLTKEELNAYLWSGNSKSMIAGRLSYFLNLRGSAISVDTACSSTIVALHYCCEELLRGENEFGLVAGVQVLLSPITSWAVAKAQMLSDDHTCRSFGADGKGFVRSEGAGAILLQKFPNRESLSRKALAIVRATCLNQDGTSSSLTAPNGSAQQRVISQAVRSARLAPSDIGYLEAHGTGTAVGDSIELNAAIAVYGHHSLIVGTGKPSIGHSEAASGVAALARLCKILGTKYIPSHLHVDVANQRIEFGRSDAQLAIVGQQCHTQYAGLTSFGFSGTNAHIICESVSHDAIEKHESTTNNSFSSVCLLPLAAKSESALQEKILLLADLLLETNAIANNIYFRFSLSINCSSASVDFKFTISDRLARTADL</sequence>
<feature type="domain" description="Ketosynthase family 3 (KS3)" evidence="10">
    <location>
        <begin position="2733"/>
        <end position="3150"/>
    </location>
</feature>
<dbReference type="InterPro" id="IPR036291">
    <property type="entry name" value="NAD(P)-bd_dom_sf"/>
</dbReference>
<dbReference type="GO" id="GO:0006633">
    <property type="term" value="P:fatty acid biosynthetic process"/>
    <property type="evidence" value="ECO:0007669"/>
    <property type="project" value="InterPro"/>
</dbReference>
<dbReference type="InterPro" id="IPR036736">
    <property type="entry name" value="ACP-like_sf"/>
</dbReference>
<reference evidence="12" key="1">
    <citation type="submission" date="2022-11" db="UniProtKB">
        <authorList>
            <consortium name="WormBaseParasite"/>
        </authorList>
    </citation>
    <scope>IDENTIFICATION</scope>
</reference>
<keyword evidence="6" id="KW-0648">Protein biosynthesis</keyword>
<dbReference type="InterPro" id="IPR016039">
    <property type="entry name" value="Thiolase-like"/>
</dbReference>
<dbReference type="Pfam" id="PF22621">
    <property type="entry name" value="CurL-like_PKS_C"/>
    <property type="match status" value="1"/>
</dbReference>
<dbReference type="InterPro" id="IPR016035">
    <property type="entry name" value="Acyl_Trfase/lysoPLipase"/>
</dbReference>
<dbReference type="WBParaSite" id="PSAMB.scaffold8size148366.g129.t1">
    <property type="protein sequence ID" value="PSAMB.scaffold8size148366.g129.t1"/>
    <property type="gene ID" value="PSAMB.scaffold8size148366.g129"/>
</dbReference>
<keyword evidence="3" id="KW-0597">Phosphoprotein</keyword>
<dbReference type="InterPro" id="IPR001227">
    <property type="entry name" value="Ac_transferase_dom_sf"/>
</dbReference>
<dbReference type="GO" id="GO:0004312">
    <property type="term" value="F:fatty acid synthase activity"/>
    <property type="evidence" value="ECO:0007669"/>
    <property type="project" value="TreeGrafter"/>
</dbReference>
<dbReference type="InterPro" id="IPR011032">
    <property type="entry name" value="GroES-like_sf"/>
</dbReference>
<dbReference type="InterPro" id="IPR014031">
    <property type="entry name" value="Ketoacyl_synth_C"/>
</dbReference>
<dbReference type="SUPFAM" id="SSF52151">
    <property type="entry name" value="FabD/lysophospholipase-like"/>
    <property type="match status" value="1"/>
</dbReference>
<feature type="domain" description="Carrier" evidence="9">
    <location>
        <begin position="602"/>
        <end position="678"/>
    </location>
</feature>
<dbReference type="PROSITE" id="PS50075">
    <property type="entry name" value="CARRIER"/>
    <property type="match status" value="2"/>
</dbReference>
<dbReference type="SMART" id="SM01294">
    <property type="entry name" value="PKS_PP_betabranch"/>
    <property type="match status" value="1"/>
</dbReference>
<evidence type="ECO:0000313" key="11">
    <source>
        <dbReference type="Proteomes" id="UP000887566"/>
    </source>
</evidence>
<evidence type="ECO:0000256" key="2">
    <source>
        <dbReference type="ARBA" id="ARBA00022540"/>
    </source>
</evidence>
<dbReference type="Pfam" id="PF08659">
    <property type="entry name" value="KR"/>
    <property type="match status" value="1"/>
</dbReference>
<evidence type="ECO:0000259" key="10">
    <source>
        <dbReference type="PROSITE" id="PS52004"/>
    </source>
</evidence>
<evidence type="ECO:0000256" key="4">
    <source>
        <dbReference type="ARBA" id="ARBA00022574"/>
    </source>
</evidence>
<dbReference type="SMART" id="SM00827">
    <property type="entry name" value="PKS_AT"/>
    <property type="match status" value="1"/>
</dbReference>
<keyword evidence="4" id="KW-0853">WD repeat</keyword>
<dbReference type="InterPro" id="IPR009081">
    <property type="entry name" value="PP-bd_ACP"/>
</dbReference>
<dbReference type="Gene3D" id="3.40.50.720">
    <property type="entry name" value="NAD(P)-binding Rossmann-like Domain"/>
    <property type="match status" value="2"/>
</dbReference>
<dbReference type="InterPro" id="IPR013979">
    <property type="entry name" value="TIF_beta_prop-like"/>
</dbReference>
<keyword evidence="5" id="KW-0808">Transferase</keyword>
<dbReference type="SUPFAM" id="SSF53901">
    <property type="entry name" value="Thiolase-like"/>
    <property type="match status" value="2"/>
</dbReference>
<proteinExistence type="predicted"/>
<dbReference type="Gene3D" id="3.40.47.10">
    <property type="match status" value="2"/>
</dbReference>
<dbReference type="InterPro" id="IPR057326">
    <property type="entry name" value="KR_dom"/>
</dbReference>
<dbReference type="InterPro" id="IPR050091">
    <property type="entry name" value="PKS_NRPS_Biosynth_Enz"/>
</dbReference>
<dbReference type="Pfam" id="PF02801">
    <property type="entry name" value="Ketoacyl-synt_C"/>
    <property type="match status" value="2"/>
</dbReference>
<accession>A0A914XLD1</accession>
<keyword evidence="2" id="KW-0396">Initiation factor</keyword>
<feature type="domain" description="Carrier" evidence="9">
    <location>
        <begin position="2629"/>
        <end position="2705"/>
    </location>
</feature>
<dbReference type="PROSITE" id="PS52004">
    <property type="entry name" value="KS3_2"/>
    <property type="match status" value="2"/>
</dbReference>
<protein>
    <submittedName>
        <fullName evidence="12">Eukaryotic translation initiation factor 2A</fullName>
    </submittedName>
</protein>
<evidence type="ECO:0000256" key="8">
    <source>
        <dbReference type="SAM" id="MobiDB-lite"/>
    </source>
</evidence>
<dbReference type="Pfam" id="PF08662">
    <property type="entry name" value="eIF2A"/>
    <property type="match status" value="1"/>
</dbReference>
<feature type="compositionally biased region" description="Low complexity" evidence="8">
    <location>
        <begin position="477"/>
        <end position="489"/>
    </location>
</feature>
<dbReference type="SMART" id="SM00823">
    <property type="entry name" value="PKS_PP"/>
    <property type="match status" value="2"/>
</dbReference>
<evidence type="ECO:0000256" key="6">
    <source>
        <dbReference type="ARBA" id="ARBA00022917"/>
    </source>
</evidence>
<feature type="coiled-coil region" evidence="7">
    <location>
        <begin position="1276"/>
        <end position="1307"/>
    </location>
</feature>
<dbReference type="PROSITE" id="PS00606">
    <property type="entry name" value="KS3_1"/>
    <property type="match status" value="2"/>
</dbReference>
<dbReference type="Gene3D" id="3.40.366.10">
    <property type="entry name" value="Malonyl-Coenzyme A Acyl Carrier Protein, domain 2"/>
    <property type="match status" value="1"/>
</dbReference>
<dbReference type="Pfam" id="PF00109">
    <property type="entry name" value="ketoacyl-synt"/>
    <property type="match status" value="2"/>
</dbReference>
<dbReference type="SMART" id="SM00825">
    <property type="entry name" value="PKS_KS"/>
    <property type="match status" value="2"/>
</dbReference>
<dbReference type="InterPro" id="IPR014030">
    <property type="entry name" value="Ketoacyl_synth_N"/>
</dbReference>
<dbReference type="PANTHER" id="PTHR43775:SF37">
    <property type="entry name" value="SI:DKEY-61P9.11"/>
    <property type="match status" value="1"/>
</dbReference>
<dbReference type="InterPro" id="IPR013968">
    <property type="entry name" value="PKS_KR"/>
</dbReference>
<feature type="domain" description="Ketosynthase family 3 (KS3)" evidence="10">
    <location>
        <begin position="832"/>
        <end position="1250"/>
    </location>
</feature>
<keyword evidence="7" id="KW-0175">Coiled coil</keyword>
<dbReference type="PANTHER" id="PTHR43775">
    <property type="entry name" value="FATTY ACID SYNTHASE"/>
    <property type="match status" value="1"/>
</dbReference>